<reference evidence="3 4" key="1">
    <citation type="submission" date="2020-07" db="EMBL/GenBank/DDBJ databases">
        <title>Sequencing the genomes of 1000 actinobacteria strains.</title>
        <authorList>
            <person name="Klenk H.-P."/>
        </authorList>
    </citation>
    <scope>NUCLEOTIDE SEQUENCE [LARGE SCALE GENOMIC DNA]</scope>
    <source>
        <strain evidence="3 4">DSM 45763</strain>
    </source>
</reference>
<keyword evidence="2" id="KW-1133">Transmembrane helix</keyword>
<keyword evidence="2" id="KW-0472">Membrane</keyword>
<proteinExistence type="predicted"/>
<keyword evidence="4" id="KW-1185">Reference proteome</keyword>
<feature type="region of interest" description="Disordered" evidence="1">
    <location>
        <begin position="139"/>
        <end position="164"/>
    </location>
</feature>
<evidence type="ECO:0008006" key="5">
    <source>
        <dbReference type="Google" id="ProtNLM"/>
    </source>
</evidence>
<dbReference type="EMBL" id="JACCCO010000001">
    <property type="protein sequence ID" value="NYF39751.1"/>
    <property type="molecule type" value="Genomic_DNA"/>
</dbReference>
<evidence type="ECO:0000313" key="3">
    <source>
        <dbReference type="EMBL" id="NYF39751.1"/>
    </source>
</evidence>
<organism evidence="3 4">
    <name type="scientific">Streptosporangium sandarakinum</name>
    <dbReference type="NCBI Taxonomy" id="1260955"/>
    <lineage>
        <taxon>Bacteria</taxon>
        <taxon>Bacillati</taxon>
        <taxon>Actinomycetota</taxon>
        <taxon>Actinomycetes</taxon>
        <taxon>Streptosporangiales</taxon>
        <taxon>Streptosporangiaceae</taxon>
        <taxon>Streptosporangium</taxon>
    </lineage>
</organism>
<feature type="transmembrane region" description="Helical" evidence="2">
    <location>
        <begin position="63"/>
        <end position="88"/>
    </location>
</feature>
<feature type="transmembrane region" description="Helical" evidence="2">
    <location>
        <begin position="249"/>
        <end position="274"/>
    </location>
</feature>
<name>A0A852V0T1_9ACTN</name>
<feature type="transmembrane region" description="Helical" evidence="2">
    <location>
        <begin position="20"/>
        <end position="43"/>
    </location>
</feature>
<protein>
    <recommendedName>
        <fullName evidence="5">Vegetative cell wall protein gp1</fullName>
    </recommendedName>
</protein>
<comment type="caution">
    <text evidence="3">The sequence shown here is derived from an EMBL/GenBank/DDBJ whole genome shotgun (WGS) entry which is preliminary data.</text>
</comment>
<evidence type="ECO:0000313" key="4">
    <source>
        <dbReference type="Proteomes" id="UP000576393"/>
    </source>
</evidence>
<sequence>MTGFLDELGKKLAERWFTLLVLPGLIYLVFVAGAVTLGHAHAFDPAVLRDAADRLAARPAASAPGTVALGATAVLAAAAAAGLAAGVLGRLAERAWSFPGHRRPARLLAERRRRRWREADARVHRMVVAAVRAQASGPAAAEPAKKARVATGPAKEAPAAVGRPAEEAAEGLAEAISARNDIALCLPRHATWIGDRLYAMDRRVHDAYDLDLTGAWPRLWLVIPDTARAELTAARDAHAAAARLAGWTILYLSVTVVWWPSVLVAMVVGATAWARARATAASLADLVEASVDLYGRDLAVQLGLPGDGPMSRETGLAITSALRKDPETAISCVDGGAARRGSGA</sequence>
<accession>A0A852V0T1</accession>
<keyword evidence="2" id="KW-0812">Transmembrane</keyword>
<evidence type="ECO:0000256" key="1">
    <source>
        <dbReference type="SAM" id="MobiDB-lite"/>
    </source>
</evidence>
<evidence type="ECO:0000256" key="2">
    <source>
        <dbReference type="SAM" id="Phobius"/>
    </source>
</evidence>
<dbReference type="Proteomes" id="UP000576393">
    <property type="component" value="Unassembled WGS sequence"/>
</dbReference>
<dbReference type="AlphaFoldDB" id="A0A852V0T1"/>
<gene>
    <name evidence="3" type="ORF">HDA43_001910</name>
</gene>
<dbReference type="RefSeq" id="WP_179819365.1">
    <property type="nucleotide sequence ID" value="NZ_JACCCO010000001.1"/>
</dbReference>